<reference evidence="1 2" key="1">
    <citation type="submission" date="2020-08" db="EMBL/GenBank/DDBJ databases">
        <title>Genomic Encyclopedia of Type Strains, Phase IV (KMG-IV): sequencing the most valuable type-strain genomes for metagenomic binning, comparative biology and taxonomic classification.</title>
        <authorList>
            <person name="Goeker M."/>
        </authorList>
    </citation>
    <scope>NUCLEOTIDE SEQUENCE [LARGE SCALE GENOMIC DNA]</scope>
    <source>
        <strain evidence="1 2">DSM 7465</strain>
    </source>
</reference>
<evidence type="ECO:0000313" key="2">
    <source>
        <dbReference type="Proteomes" id="UP000575068"/>
    </source>
</evidence>
<sequence length="82" mass="9061">MNVTLNVECTPQEARSFLGLPDVAPIHEKYVQTMMEAINGTNSVEQMENLFRSFSPMGDAGMRLFQQMMSIGMGGGQEKSSK</sequence>
<dbReference type="InterPro" id="IPR045502">
    <property type="entry name" value="DUF6489"/>
</dbReference>
<dbReference type="AlphaFoldDB" id="A0A840HS96"/>
<evidence type="ECO:0000313" key="1">
    <source>
        <dbReference type="EMBL" id="MBB4640793.1"/>
    </source>
</evidence>
<dbReference type="RefSeq" id="WP_184474616.1">
    <property type="nucleotide sequence ID" value="NZ_JACHOV010000003.1"/>
</dbReference>
<name>A0A840HS96_9SPHN</name>
<proteinExistence type="predicted"/>
<accession>A0A840HS96</accession>
<protein>
    <submittedName>
        <fullName evidence="1">Uncharacterized protein</fullName>
    </submittedName>
</protein>
<organism evidence="1 2">
    <name type="scientific">Rhizorhapis suberifaciens</name>
    <name type="common">corky root of lettuce</name>
    <dbReference type="NCBI Taxonomy" id="13656"/>
    <lineage>
        <taxon>Bacteria</taxon>
        <taxon>Pseudomonadati</taxon>
        <taxon>Pseudomonadota</taxon>
        <taxon>Alphaproteobacteria</taxon>
        <taxon>Sphingomonadales</taxon>
        <taxon>Sphingomonadaceae</taxon>
        <taxon>Rhizorhapis</taxon>
    </lineage>
</organism>
<dbReference type="EMBL" id="JACHOV010000003">
    <property type="protein sequence ID" value="MBB4640793.1"/>
    <property type="molecule type" value="Genomic_DNA"/>
</dbReference>
<gene>
    <name evidence="1" type="ORF">HNQ99_001086</name>
</gene>
<dbReference type="Proteomes" id="UP000575068">
    <property type="component" value="Unassembled WGS sequence"/>
</dbReference>
<dbReference type="Pfam" id="PF20099">
    <property type="entry name" value="DUF6489"/>
    <property type="match status" value="1"/>
</dbReference>
<comment type="caution">
    <text evidence="1">The sequence shown here is derived from an EMBL/GenBank/DDBJ whole genome shotgun (WGS) entry which is preliminary data.</text>
</comment>
<keyword evidence="2" id="KW-1185">Reference proteome</keyword>